<evidence type="ECO:0000259" key="4">
    <source>
        <dbReference type="Pfam" id="PF15608"/>
    </source>
</evidence>
<dbReference type="InterPro" id="IPR029057">
    <property type="entry name" value="PRTase-like"/>
</dbReference>
<dbReference type="STRING" id="403935.SAMN05216481_101448"/>
<feature type="domain" description="PELOTA RNA-binding" evidence="4">
    <location>
        <begin position="772"/>
        <end position="851"/>
    </location>
</feature>
<feature type="domain" description="TRSP" evidence="3">
    <location>
        <begin position="319"/>
        <end position="459"/>
    </location>
</feature>
<feature type="region of interest" description="Disordered" evidence="1">
    <location>
        <begin position="1"/>
        <end position="60"/>
    </location>
</feature>
<dbReference type="AlphaFoldDB" id="A0A1H8ZC88"/>
<dbReference type="Pfam" id="PF15609">
    <property type="entry name" value="PRTase_2"/>
    <property type="match status" value="1"/>
</dbReference>
<organism evidence="6 7">
    <name type="scientific">Streptomyces radiopugnans</name>
    <dbReference type="NCBI Taxonomy" id="403935"/>
    <lineage>
        <taxon>Bacteria</taxon>
        <taxon>Bacillati</taxon>
        <taxon>Actinomycetota</taxon>
        <taxon>Actinomycetes</taxon>
        <taxon>Kitasatosporales</taxon>
        <taxon>Streptomycetaceae</taxon>
        <taxon>Streptomyces</taxon>
    </lineage>
</organism>
<evidence type="ECO:0000313" key="6">
    <source>
        <dbReference type="EMBL" id="SEP62032.1"/>
    </source>
</evidence>
<dbReference type="EMBL" id="FOET01000001">
    <property type="protein sequence ID" value="SEP62032.1"/>
    <property type="molecule type" value="Genomic_DNA"/>
</dbReference>
<keyword evidence="7" id="KW-1185">Reference proteome</keyword>
<dbReference type="SUPFAM" id="SSF53271">
    <property type="entry name" value="PRTase-like"/>
    <property type="match status" value="1"/>
</dbReference>
<evidence type="ECO:0000259" key="5">
    <source>
        <dbReference type="Pfam" id="PF15609"/>
    </source>
</evidence>
<dbReference type="Proteomes" id="UP000199055">
    <property type="component" value="Unassembled WGS sequence"/>
</dbReference>
<dbReference type="InterPro" id="IPR011215">
    <property type="entry name" value="StiP_N"/>
</dbReference>
<protein>
    <submittedName>
        <fullName evidence="6">PELOTA RNA binding domain-containing protein</fullName>
    </submittedName>
</protein>
<evidence type="ECO:0000256" key="1">
    <source>
        <dbReference type="SAM" id="MobiDB-lite"/>
    </source>
</evidence>
<reference evidence="6 7" key="1">
    <citation type="submission" date="2016-10" db="EMBL/GenBank/DDBJ databases">
        <authorList>
            <person name="de Groot N.N."/>
        </authorList>
    </citation>
    <scope>NUCLEOTIDE SEQUENCE [LARGE SCALE GENOMIC DNA]</scope>
    <source>
        <strain evidence="6 7">CGMCC 4.3519</strain>
    </source>
</reference>
<evidence type="ECO:0000313" key="7">
    <source>
        <dbReference type="Proteomes" id="UP000199055"/>
    </source>
</evidence>
<name>A0A1H8ZC88_9ACTN</name>
<dbReference type="InterPro" id="IPR028157">
    <property type="entry name" value="PELOTA_dom"/>
</dbReference>
<gene>
    <name evidence="6" type="ORF">SAMN05216481_101448</name>
</gene>
<sequence>MSHTDEDDHGHDRGQGEGYGRVTQVADANGRAGEREAGAPGGTAGPGTGQRRGPSGPWPGEWVARRLEVRLEAPPGEEDGRLRDLLGLALRRNPRRAHLLVSQVLGKHVPQLPGIVHGTGLDLGRRVGELLGADAGRAVVLGYAETATGLGHSVADGLGTAPCLHSTRRAVPGVEPVGGFEEEHSHATSHLLLPEDPELLAGDGPLVLVDDEFSTGTTVLNTITALHRAFPRERYVIVALTDLRGPEDRARLEKFAADLGARIDVVALATGTVRLPDGVLERGAALVEAHDSPPPRPAPGFGPEQVHRVDLGWPQGLPDGGRHGFTPAHRARLEAALPAMAGRIAAHLPEGARRVLVLGCEELMYAPLRLAGALTGATGAEVRYSTTTRSPVLAVDEPGYAIRTRLVFPAHDDPADGTPGRPGDRYAYNIAGQGFDAVVAVVDSAADTPALHAPDGLLAHLAAHTGRVLLAVVPSHRPLPAPLRGPDFSSYAPEDVGWLLQDLSDVTLEAPTEEREEAIQSGGAHYAESLPVEYQPSREYQRLFHQALEASADRIARAVGAVTDTLLTERGGLGGAGDRGGREGGIVLASLARAGTPVGVLMRRWARHVHGLDVPHYAVSIVRGRGIDTTALRWLAAHHDPADVVFVDGWTGKGAITRELADALRPFPGFSPELAVLADPGGCVRTYGTREDFLIPSACLNSTVSGLVSRTVLRADLVGPDDFHGAKYYRELAGADVSGLFLDTVASRFDAVRADVAADVAELLAADRAPTWDGWRAVERISEEYGIGDVNLVKPGVGETTRVLLRRVPWRVLARRGAGADLDHIRLLAEQRGVPVEETDDLPYSCVGLIHPRYTRGATGADGKAAR</sequence>
<feature type="compositionally biased region" description="Basic and acidic residues" evidence="1">
    <location>
        <begin position="1"/>
        <end position="15"/>
    </location>
</feature>
<dbReference type="Pfam" id="PF12500">
    <property type="entry name" value="TRSP"/>
    <property type="match status" value="1"/>
</dbReference>
<feature type="domain" description="Orotate phosphoribosyltransferase-like" evidence="5">
    <location>
        <begin position="85"/>
        <end position="271"/>
    </location>
</feature>
<accession>A0A1H8ZC88</accession>
<evidence type="ECO:0000259" key="3">
    <source>
        <dbReference type="Pfam" id="PF12500"/>
    </source>
</evidence>
<dbReference type="InterPro" id="IPR022537">
    <property type="entry name" value="TRSP_dom"/>
</dbReference>
<dbReference type="Pfam" id="PF15608">
    <property type="entry name" value="PELOTA_1"/>
    <property type="match status" value="1"/>
</dbReference>
<dbReference type="InterPro" id="IPR041688">
    <property type="entry name" value="PRTase_2"/>
</dbReference>
<evidence type="ECO:0000259" key="2">
    <source>
        <dbReference type="Pfam" id="PF11202"/>
    </source>
</evidence>
<dbReference type="Gene3D" id="3.40.50.2020">
    <property type="match status" value="1"/>
</dbReference>
<feature type="compositionally biased region" description="Gly residues" evidence="1">
    <location>
        <begin position="39"/>
        <end position="50"/>
    </location>
</feature>
<proteinExistence type="predicted"/>
<feature type="domain" description="Cysteine protease StiP N-terminal" evidence="2">
    <location>
        <begin position="489"/>
        <end position="745"/>
    </location>
</feature>
<dbReference type="Pfam" id="PF11202">
    <property type="entry name" value="StiP"/>
    <property type="match status" value="1"/>
</dbReference>